<organism evidence="4 5">
    <name type="scientific">Planococcus antarcticus DSM 14505</name>
    <dbReference type="NCBI Taxonomy" id="1185653"/>
    <lineage>
        <taxon>Bacteria</taxon>
        <taxon>Bacillati</taxon>
        <taxon>Bacillota</taxon>
        <taxon>Bacilli</taxon>
        <taxon>Bacillales</taxon>
        <taxon>Caryophanaceae</taxon>
        <taxon>Planococcus</taxon>
    </lineage>
</organism>
<dbReference type="InterPro" id="IPR047951">
    <property type="entry name" value="Transpos_ISL3"/>
</dbReference>
<evidence type="ECO:0000313" key="5">
    <source>
        <dbReference type="Proteomes" id="UP000092661"/>
    </source>
</evidence>
<evidence type="ECO:0000313" key="4">
    <source>
        <dbReference type="EMBL" id="ANU12059.1"/>
    </source>
</evidence>
<sequence>MHTHFTNFLLNIKELSVSEVQKVEADVWIQVQPTDRLQACPQCQGTEVIRKGCAYQRKVRHLSAFGCRVFLFLPAIRLMCKQCDVSFVWQYGCVAPGRRYTKQFEASLPRQVIGATVTHAAKQTQTPATTVERVFKQWMETESAHVQGTCQEQALNSSQLVLGIDDFAIRKGHTYNTGIHDLRGGTFLDIIPGRRLDELRAYDQVNPKWRDLQPAAVVMDLATGYHTFIKELYPSAIRIADRFHVNRYVTEALQVVRKRVEKELASRARHQLKQHHRILGKRADQLSEKENKLVSQFLQYSEVLRKVYEWKEAFITWYDCSASHSLAEKGYARWLEQGEQIEHFAVQNCLKTMKNWRKEICNYHHLRFTNAAVEGRNNKIKALQRRHYFTRNPKHYKQRILLECNEELLRC</sequence>
<protein>
    <recommendedName>
        <fullName evidence="6">ISL3 family transposase</fullName>
    </recommendedName>
</protein>
<dbReference type="Proteomes" id="UP000092661">
    <property type="component" value="Chromosome"/>
</dbReference>
<dbReference type="Pfam" id="PF01610">
    <property type="entry name" value="DDE_Tnp_ISL3"/>
    <property type="match status" value="1"/>
</dbReference>
<dbReference type="InterPro" id="IPR002560">
    <property type="entry name" value="Transposase_DDE"/>
</dbReference>
<evidence type="ECO:0008006" key="6">
    <source>
        <dbReference type="Google" id="ProtNLM"/>
    </source>
</evidence>
<accession>A0ABM6D9J6</accession>
<gene>
    <name evidence="4" type="ORF">BBH88_18245</name>
</gene>
<dbReference type="InterPro" id="IPR029261">
    <property type="entry name" value="Transposase_Znf"/>
</dbReference>
<evidence type="ECO:0000259" key="1">
    <source>
        <dbReference type="Pfam" id="PF01610"/>
    </source>
</evidence>
<evidence type="ECO:0000259" key="2">
    <source>
        <dbReference type="Pfam" id="PF13542"/>
    </source>
</evidence>
<dbReference type="NCBIfam" id="NF033550">
    <property type="entry name" value="transpos_ISL3"/>
    <property type="match status" value="1"/>
</dbReference>
<dbReference type="RefSeq" id="WP_065537302.1">
    <property type="nucleotide sequence ID" value="NZ_CP016534.2"/>
</dbReference>
<name>A0ABM6D9J6_9BACL</name>
<keyword evidence="5" id="KW-1185">Reference proteome</keyword>
<feature type="domain" description="Transposase IS204/IS1001/IS1096/IS1165 DDE" evidence="1">
    <location>
        <begin position="162"/>
        <end position="400"/>
    </location>
</feature>
<dbReference type="PANTHER" id="PTHR33498:SF1">
    <property type="entry name" value="TRANSPOSASE FOR INSERTION SEQUENCE ELEMENT IS1557"/>
    <property type="match status" value="1"/>
</dbReference>
<dbReference type="Pfam" id="PF14690">
    <property type="entry name" value="Zn_ribbon_ISL3"/>
    <property type="match status" value="1"/>
</dbReference>
<dbReference type="Pfam" id="PF13542">
    <property type="entry name" value="HTH_Tnp_ISL3"/>
    <property type="match status" value="1"/>
</dbReference>
<dbReference type="EMBL" id="CP016534">
    <property type="protein sequence ID" value="ANU12059.1"/>
    <property type="molecule type" value="Genomic_DNA"/>
</dbReference>
<feature type="domain" description="Transposase IS204/IS1001/IS1096/IS1165 zinc-finger" evidence="3">
    <location>
        <begin position="38"/>
        <end position="83"/>
    </location>
</feature>
<reference evidence="4" key="1">
    <citation type="submission" date="2016-10" db="EMBL/GenBank/DDBJ databases">
        <authorList>
            <person name="See-Too W.S."/>
        </authorList>
    </citation>
    <scope>NUCLEOTIDE SEQUENCE</scope>
    <source>
        <strain evidence="4">DSM 14505</strain>
    </source>
</reference>
<dbReference type="InterPro" id="IPR032877">
    <property type="entry name" value="Transposase_HTH"/>
</dbReference>
<proteinExistence type="predicted"/>
<evidence type="ECO:0000259" key="3">
    <source>
        <dbReference type="Pfam" id="PF14690"/>
    </source>
</evidence>
<dbReference type="PANTHER" id="PTHR33498">
    <property type="entry name" value="TRANSPOSASE FOR INSERTION SEQUENCE ELEMENT IS1557"/>
    <property type="match status" value="1"/>
</dbReference>
<feature type="domain" description="Transposase IS204/IS1001/IS1096/IS1165 helix-turn-helix" evidence="2">
    <location>
        <begin position="94"/>
        <end position="138"/>
    </location>
</feature>